<dbReference type="PANTHER" id="PTHR30399">
    <property type="entry name" value="UNCHARACTERIZED PROTEIN YGJP"/>
    <property type="match status" value="1"/>
</dbReference>
<evidence type="ECO:0000259" key="1">
    <source>
        <dbReference type="Pfam" id="PF01863"/>
    </source>
</evidence>
<dbReference type="Pfam" id="PF01863">
    <property type="entry name" value="YgjP-like"/>
    <property type="match status" value="1"/>
</dbReference>
<dbReference type="CDD" id="cd07344">
    <property type="entry name" value="M48_yhfN_like"/>
    <property type="match status" value="1"/>
</dbReference>
<organism evidence="2 3">
    <name type="scientific">Defluviicoccus vanus</name>
    <dbReference type="NCBI Taxonomy" id="111831"/>
    <lineage>
        <taxon>Bacteria</taxon>
        <taxon>Pseudomonadati</taxon>
        <taxon>Pseudomonadota</taxon>
        <taxon>Alphaproteobacteria</taxon>
        <taxon>Rhodospirillales</taxon>
        <taxon>Rhodospirillaceae</taxon>
        <taxon>Defluviicoccus</taxon>
    </lineage>
</organism>
<reference evidence="2 3" key="1">
    <citation type="submission" date="2020-05" db="EMBL/GenBank/DDBJ databases">
        <title>Complete closed genome sequence of Defluviicoccus vanus.</title>
        <authorList>
            <person name="Bessarab I."/>
            <person name="Arumugam K."/>
            <person name="Maszenan A.M."/>
            <person name="Seviour R.J."/>
            <person name="Williams R.B."/>
        </authorList>
    </citation>
    <scope>NUCLEOTIDE SEQUENCE [LARGE SCALE GENOMIC DNA]</scope>
    <source>
        <strain evidence="2 3">Ben 114</strain>
    </source>
</reference>
<evidence type="ECO:0000313" key="2">
    <source>
        <dbReference type="EMBL" id="QNT69301.1"/>
    </source>
</evidence>
<evidence type="ECO:0000313" key="3">
    <source>
        <dbReference type="Proteomes" id="UP000516369"/>
    </source>
</evidence>
<dbReference type="PANTHER" id="PTHR30399:SF1">
    <property type="entry name" value="UTP PYROPHOSPHATASE"/>
    <property type="match status" value="1"/>
</dbReference>
<dbReference type="EMBL" id="CP053923">
    <property type="protein sequence ID" value="QNT69301.1"/>
    <property type="molecule type" value="Genomic_DNA"/>
</dbReference>
<keyword evidence="3" id="KW-1185">Reference proteome</keyword>
<dbReference type="InterPro" id="IPR053136">
    <property type="entry name" value="UTP_pyrophosphatase-like"/>
</dbReference>
<dbReference type="AlphaFoldDB" id="A0A7H1N0R5"/>
<sequence>MLDVAGVALPLSIRRNARARRMILRIAGRGDGLMLTLPAGIPVAEGLAMVERERAWIERRLQTMPPRQPFVDGASVPVLGEALRIHHHADRKPGVVHVGDTIEVGGPADRLAGLLTRWLRARALADLNQRSAVKASQLGRPVRSVRVREMRSRWGSCSALGDLSYNWRLIMAPPAVIDYVAAHEVAHLACRGHDGVFWATVEQLAKDVASARCWLRREGNRLLSYG</sequence>
<proteinExistence type="predicted"/>
<dbReference type="KEGG" id="dvn:HQ394_08185"/>
<dbReference type="Gene3D" id="3.30.2010.10">
    <property type="entry name" value="Metalloproteases ('zincins'), catalytic domain"/>
    <property type="match status" value="1"/>
</dbReference>
<dbReference type="Proteomes" id="UP000516369">
    <property type="component" value="Chromosome"/>
</dbReference>
<name>A0A7H1N0R5_9PROT</name>
<protein>
    <submittedName>
        <fullName evidence="2">M48 family metallopeptidase</fullName>
    </submittedName>
</protein>
<dbReference type="InterPro" id="IPR002725">
    <property type="entry name" value="YgjP-like_metallopeptidase"/>
</dbReference>
<accession>A0A7H1N0R5</accession>
<dbReference type="RefSeq" id="WP_190262806.1">
    <property type="nucleotide sequence ID" value="NZ_CP053923.1"/>
</dbReference>
<gene>
    <name evidence="2" type="ORF">HQ394_08185</name>
</gene>
<feature type="domain" description="YgjP-like metallopeptidase" evidence="1">
    <location>
        <begin position="21"/>
        <end position="217"/>
    </location>
</feature>